<comment type="similarity">
    <text evidence="2 6">Belongs to the NDK family.</text>
</comment>
<evidence type="ECO:0000256" key="3">
    <source>
        <dbReference type="ARBA" id="ARBA00012966"/>
    </source>
</evidence>
<dbReference type="SUPFAM" id="SSF54919">
    <property type="entry name" value="Nucleoside diphosphate kinase, NDK"/>
    <property type="match status" value="1"/>
</dbReference>
<keyword evidence="4" id="KW-0808">Transferase</keyword>
<dbReference type="AlphaFoldDB" id="A0A1G1WQE7"/>
<dbReference type="PROSITE" id="PS51374">
    <property type="entry name" value="NDPK_LIKE"/>
    <property type="match status" value="1"/>
</dbReference>
<evidence type="ECO:0000256" key="4">
    <source>
        <dbReference type="ARBA" id="ARBA00022679"/>
    </source>
</evidence>
<dbReference type="Pfam" id="PF00334">
    <property type="entry name" value="NDK"/>
    <property type="match status" value="2"/>
</dbReference>
<dbReference type="InterPro" id="IPR036850">
    <property type="entry name" value="NDK-like_dom_sf"/>
</dbReference>
<comment type="caution">
    <text evidence="6">Lacks conserved residue(s) required for the propagation of feature annotation.</text>
</comment>
<evidence type="ECO:0000256" key="5">
    <source>
        <dbReference type="ARBA" id="ARBA00022777"/>
    </source>
</evidence>
<evidence type="ECO:0000313" key="8">
    <source>
        <dbReference type="EMBL" id="OGY29427.1"/>
    </source>
</evidence>
<gene>
    <name evidence="8" type="ORF">A3J50_00125</name>
</gene>
<dbReference type="GO" id="GO:0004550">
    <property type="term" value="F:nucleoside diphosphate kinase activity"/>
    <property type="evidence" value="ECO:0007669"/>
    <property type="project" value="UniProtKB-EC"/>
</dbReference>
<dbReference type="Proteomes" id="UP000177821">
    <property type="component" value="Unassembled WGS sequence"/>
</dbReference>
<organism evidence="8 9">
    <name type="scientific">Candidatus Woykebacteria bacterium RIFCSPHIGHO2_02_FULL_43_16b</name>
    <dbReference type="NCBI Taxonomy" id="1802601"/>
    <lineage>
        <taxon>Bacteria</taxon>
        <taxon>Candidatus Woykeibacteriota</taxon>
    </lineage>
</organism>
<protein>
    <recommendedName>
        <fullName evidence="3">nucleoside-diphosphate kinase</fullName>
        <ecNumber evidence="3">2.7.4.6</ecNumber>
    </recommendedName>
</protein>
<dbReference type="InterPro" id="IPR034907">
    <property type="entry name" value="NDK-like_dom"/>
</dbReference>
<reference evidence="8 9" key="1">
    <citation type="journal article" date="2016" name="Nat. Commun.">
        <title>Thousands of microbial genomes shed light on interconnected biogeochemical processes in an aquifer system.</title>
        <authorList>
            <person name="Anantharaman K."/>
            <person name="Brown C.T."/>
            <person name="Hug L.A."/>
            <person name="Sharon I."/>
            <person name="Castelle C.J."/>
            <person name="Probst A.J."/>
            <person name="Thomas B.C."/>
            <person name="Singh A."/>
            <person name="Wilkins M.J."/>
            <person name="Karaoz U."/>
            <person name="Brodie E.L."/>
            <person name="Williams K.H."/>
            <person name="Hubbard S.S."/>
            <person name="Banfield J.F."/>
        </authorList>
    </citation>
    <scope>NUCLEOTIDE SEQUENCE [LARGE SCALE GENOMIC DNA]</scope>
</reference>
<comment type="caution">
    <text evidence="8">The sequence shown here is derived from an EMBL/GenBank/DDBJ whole genome shotgun (WGS) entry which is preliminary data.</text>
</comment>
<accession>A0A1G1WQE7</accession>
<evidence type="ECO:0000256" key="2">
    <source>
        <dbReference type="ARBA" id="ARBA00008142"/>
    </source>
</evidence>
<dbReference type="EMBL" id="MHCX01000026">
    <property type="protein sequence ID" value="OGY29427.1"/>
    <property type="molecule type" value="Genomic_DNA"/>
</dbReference>
<dbReference type="EC" id="2.7.4.6" evidence="3"/>
<dbReference type="PANTHER" id="PTHR11349">
    <property type="entry name" value="NUCLEOSIDE DIPHOSPHATE KINASE"/>
    <property type="match status" value="1"/>
</dbReference>
<proteinExistence type="inferred from homology"/>
<comment type="cofactor">
    <cofactor evidence="1">
        <name>Mg(2+)</name>
        <dbReference type="ChEBI" id="CHEBI:18420"/>
    </cofactor>
</comment>
<feature type="domain" description="Nucleoside diphosphate kinase-like" evidence="7">
    <location>
        <begin position="3"/>
        <end position="183"/>
    </location>
</feature>
<dbReference type="Gene3D" id="3.30.70.141">
    <property type="entry name" value="Nucleoside diphosphate kinase-like domain"/>
    <property type="match status" value="1"/>
</dbReference>
<dbReference type="CDD" id="cd04413">
    <property type="entry name" value="NDPk_I"/>
    <property type="match status" value="1"/>
</dbReference>
<evidence type="ECO:0000256" key="1">
    <source>
        <dbReference type="ARBA" id="ARBA00001946"/>
    </source>
</evidence>
<evidence type="ECO:0000313" key="9">
    <source>
        <dbReference type="Proteomes" id="UP000177821"/>
    </source>
</evidence>
<evidence type="ECO:0000259" key="7">
    <source>
        <dbReference type="SMART" id="SM00562"/>
    </source>
</evidence>
<dbReference type="SMART" id="SM00562">
    <property type="entry name" value="NDK"/>
    <property type="match status" value="1"/>
</dbReference>
<evidence type="ECO:0000256" key="6">
    <source>
        <dbReference type="PROSITE-ProRule" id="PRU00706"/>
    </source>
</evidence>
<keyword evidence="5 8" id="KW-0418">Kinase</keyword>
<sequence>MKLERTLVLIKPDGVKRGLIGPIMERYERAGLKVIAMKMVTASRDQAMSHYPVNEEHMQLMGEKSLKTYVEYGLDPIEYIGTNNPLEIGKMIREWNSEYLSSGPVVAIVLEGIHAISNVRLLTGNTLPTFALPGTIRGDFSIDSPALANSRKRAVINLIHASGEPEEAEREINHWFTSDEIHTYKRSDEDVMF</sequence>
<name>A0A1G1WQE7_9BACT</name>